<protein>
    <submittedName>
        <fullName evidence="2">Uncharacterized protein</fullName>
    </submittedName>
</protein>
<dbReference type="OrthoDB" id="3182971at2"/>
<evidence type="ECO:0000313" key="2">
    <source>
        <dbReference type="EMBL" id="RNL19612.1"/>
    </source>
</evidence>
<dbReference type="Proteomes" id="UP000267368">
    <property type="component" value="Unassembled WGS sequence"/>
</dbReference>
<dbReference type="Pfam" id="PF20040">
    <property type="entry name" value="DUF6442"/>
    <property type="match status" value="1"/>
</dbReference>
<accession>A0A3N0AEN1</accession>
<gene>
    <name evidence="2" type="ORF">DMP07_06480</name>
</gene>
<feature type="transmembrane region" description="Helical" evidence="1">
    <location>
        <begin position="56"/>
        <end position="74"/>
    </location>
</feature>
<keyword evidence="1" id="KW-1133">Transmembrane helix</keyword>
<feature type="transmembrane region" description="Helical" evidence="1">
    <location>
        <begin position="30"/>
        <end position="50"/>
    </location>
</feature>
<organism evidence="2 3">
    <name type="scientific">Slackia faecicanis</name>
    <dbReference type="NCBI Taxonomy" id="255723"/>
    <lineage>
        <taxon>Bacteria</taxon>
        <taxon>Bacillati</taxon>
        <taxon>Actinomycetota</taxon>
        <taxon>Coriobacteriia</taxon>
        <taxon>Eggerthellales</taxon>
        <taxon>Eggerthellaceae</taxon>
        <taxon>Slackia</taxon>
    </lineage>
</organism>
<name>A0A3N0AEN1_9ACTN</name>
<dbReference type="RefSeq" id="WP_123198335.1">
    <property type="nucleotide sequence ID" value="NZ_QICB01000004.1"/>
</dbReference>
<comment type="caution">
    <text evidence="2">The sequence shown here is derived from an EMBL/GenBank/DDBJ whole genome shotgun (WGS) entry which is preliminary data.</text>
</comment>
<keyword evidence="3" id="KW-1185">Reference proteome</keyword>
<keyword evidence="1" id="KW-0812">Transmembrane</keyword>
<proteinExistence type="predicted"/>
<evidence type="ECO:0000313" key="3">
    <source>
        <dbReference type="Proteomes" id="UP000267368"/>
    </source>
</evidence>
<feature type="transmembrane region" description="Helical" evidence="1">
    <location>
        <begin position="81"/>
        <end position="103"/>
    </location>
</feature>
<keyword evidence="1" id="KW-0472">Membrane</keyword>
<dbReference type="EMBL" id="QICB01000004">
    <property type="protein sequence ID" value="RNL19612.1"/>
    <property type="molecule type" value="Genomic_DNA"/>
</dbReference>
<dbReference type="AlphaFoldDB" id="A0A3N0AEN1"/>
<sequence>MDREEVLAKSRLENRCWDERERMMADEAGTWGIIAVAAAVASIFLIRMLFKGGNPYDLLAILFVYLAAAGAYKWRKTRSGWTLLIAILYGAVALGCLCAYVVAG</sequence>
<reference evidence="3" key="1">
    <citation type="submission" date="2018-05" db="EMBL/GenBank/DDBJ databases">
        <title>Genome Sequencing of selected type strains of the family Eggerthellaceae.</title>
        <authorList>
            <person name="Danylec N."/>
            <person name="Stoll D.A."/>
            <person name="Doetsch A."/>
            <person name="Huch M."/>
        </authorList>
    </citation>
    <scope>NUCLEOTIDE SEQUENCE [LARGE SCALE GENOMIC DNA]</scope>
    <source>
        <strain evidence="3">DSM 17537</strain>
    </source>
</reference>
<dbReference type="InterPro" id="IPR045620">
    <property type="entry name" value="DUF6442"/>
</dbReference>
<evidence type="ECO:0000256" key="1">
    <source>
        <dbReference type="SAM" id="Phobius"/>
    </source>
</evidence>